<sequence>MLCGVHGRFDVHLGHVSDVIGRKAGVDTFATLNALMLEHNSIFVADTYVNDDPSAEQLCAIAHMAADEVRRFGIPAKVAFLSHSNYGSSQRASACKMRRATELFKAAYPDVECDGELQGDAALSENIRRNALLDNTLSDKANILICPNLDSANILFNVLKMTGGNGVTVGPILLGAAATAHVLTPSSTVRRVVNMTALAVADVSALR</sequence>
<name>A0A1J5PP37_9ZZZZ</name>
<accession>A0A1J5PP37</accession>
<evidence type="ECO:0000259" key="3">
    <source>
        <dbReference type="Pfam" id="PF01515"/>
    </source>
</evidence>
<dbReference type="Gene3D" id="3.40.50.10950">
    <property type="match status" value="1"/>
</dbReference>
<proteinExistence type="predicted"/>
<evidence type="ECO:0000313" key="4">
    <source>
        <dbReference type="EMBL" id="OIQ69535.1"/>
    </source>
</evidence>
<gene>
    <name evidence="4" type="primary">maeB_9</name>
    <name evidence="4" type="ORF">GALL_488640</name>
</gene>
<dbReference type="EC" id="1.1.1.40" evidence="4"/>
<dbReference type="Pfam" id="PF01515">
    <property type="entry name" value="PTA_PTB"/>
    <property type="match status" value="1"/>
</dbReference>
<reference evidence="4" key="1">
    <citation type="submission" date="2016-10" db="EMBL/GenBank/DDBJ databases">
        <title>Sequence of Gallionella enrichment culture.</title>
        <authorList>
            <person name="Poehlein A."/>
            <person name="Muehling M."/>
            <person name="Daniel R."/>
        </authorList>
    </citation>
    <scope>NUCLEOTIDE SEQUENCE</scope>
</reference>
<organism evidence="4">
    <name type="scientific">mine drainage metagenome</name>
    <dbReference type="NCBI Taxonomy" id="410659"/>
    <lineage>
        <taxon>unclassified sequences</taxon>
        <taxon>metagenomes</taxon>
        <taxon>ecological metagenomes</taxon>
    </lineage>
</organism>
<dbReference type="EMBL" id="MLJW01004671">
    <property type="protein sequence ID" value="OIQ69535.1"/>
    <property type="molecule type" value="Genomic_DNA"/>
</dbReference>
<dbReference type="GO" id="GO:0016746">
    <property type="term" value="F:acyltransferase activity"/>
    <property type="evidence" value="ECO:0007669"/>
    <property type="project" value="UniProtKB-KW"/>
</dbReference>
<comment type="caution">
    <text evidence="4">The sequence shown here is derived from an EMBL/GenBank/DDBJ whole genome shotgun (WGS) entry which is preliminary data.</text>
</comment>
<keyword evidence="1" id="KW-0808">Transferase</keyword>
<dbReference type="AlphaFoldDB" id="A0A1J5PP37"/>
<dbReference type="InterPro" id="IPR042113">
    <property type="entry name" value="P_AcTrfase_dom1"/>
</dbReference>
<feature type="domain" description="Phosphate acetyl/butaryl transferase" evidence="3">
    <location>
        <begin position="1"/>
        <end position="200"/>
    </location>
</feature>
<dbReference type="GO" id="GO:0004473">
    <property type="term" value="F:malate dehydrogenase (decarboxylating) (NADP+) activity"/>
    <property type="evidence" value="ECO:0007669"/>
    <property type="project" value="UniProtKB-EC"/>
</dbReference>
<dbReference type="PANTHER" id="PTHR43356:SF3">
    <property type="entry name" value="PHOSPHATE ACETYLTRANSFERASE"/>
    <property type="match status" value="1"/>
</dbReference>
<dbReference type="InterPro" id="IPR042112">
    <property type="entry name" value="P_AcTrfase_dom2"/>
</dbReference>
<keyword evidence="2" id="KW-0012">Acyltransferase</keyword>
<protein>
    <submittedName>
        <fullName evidence="4">NADP-dependent malic enzyme</fullName>
        <ecNumber evidence="4">1.1.1.40</ecNumber>
    </submittedName>
</protein>
<dbReference type="PANTHER" id="PTHR43356">
    <property type="entry name" value="PHOSPHATE ACETYLTRANSFERASE"/>
    <property type="match status" value="1"/>
</dbReference>
<evidence type="ECO:0000256" key="1">
    <source>
        <dbReference type="ARBA" id="ARBA00022679"/>
    </source>
</evidence>
<dbReference type="Gene3D" id="3.40.50.10750">
    <property type="entry name" value="Isocitrate/Isopropylmalate dehydrogenase-like"/>
    <property type="match status" value="1"/>
</dbReference>
<evidence type="ECO:0000256" key="2">
    <source>
        <dbReference type="ARBA" id="ARBA00023315"/>
    </source>
</evidence>
<dbReference type="InterPro" id="IPR002505">
    <property type="entry name" value="PTA_PTB"/>
</dbReference>
<keyword evidence="4" id="KW-0560">Oxidoreductase</keyword>
<dbReference type="InterPro" id="IPR050500">
    <property type="entry name" value="Phos_Acetyltrans/Butyryltrans"/>
</dbReference>
<dbReference type="SUPFAM" id="SSF53659">
    <property type="entry name" value="Isocitrate/Isopropylmalate dehydrogenase-like"/>
    <property type="match status" value="1"/>
</dbReference>